<dbReference type="InterPro" id="IPR002985">
    <property type="entry name" value="Arg_decrbxlase"/>
</dbReference>
<comment type="catalytic activity">
    <reaction evidence="12">
        <text>L-arginine + H(+) = agmatine + CO2</text>
        <dbReference type="Rhea" id="RHEA:17641"/>
        <dbReference type="ChEBI" id="CHEBI:15378"/>
        <dbReference type="ChEBI" id="CHEBI:16526"/>
        <dbReference type="ChEBI" id="CHEBI:32682"/>
        <dbReference type="ChEBI" id="CHEBI:58145"/>
        <dbReference type="EC" id="4.1.1.19"/>
    </reaction>
</comment>
<keyword evidence="7 12" id="KW-0460">Magnesium</keyword>
<evidence type="ECO:0000256" key="7">
    <source>
        <dbReference type="ARBA" id="ARBA00022842"/>
    </source>
</evidence>
<dbReference type="HAMAP" id="MF_01417">
    <property type="entry name" value="SpeA"/>
    <property type="match status" value="1"/>
</dbReference>
<keyword evidence="6 12" id="KW-0210">Decarboxylase</keyword>
<keyword evidence="17" id="KW-1185">Reference proteome</keyword>
<accession>A0ABY2SEC4</accession>
<comment type="function">
    <text evidence="3 12">Catalyzes the biosynthesis of agmatine from arginine.</text>
</comment>
<dbReference type="CDD" id="cd06830">
    <property type="entry name" value="PLPDE_III_ADC"/>
    <property type="match status" value="1"/>
</dbReference>
<dbReference type="Gene3D" id="1.10.287.3440">
    <property type="match status" value="1"/>
</dbReference>
<proteinExistence type="inferred from homology"/>
<evidence type="ECO:0000256" key="1">
    <source>
        <dbReference type="ARBA" id="ARBA00001933"/>
    </source>
</evidence>
<evidence type="ECO:0000256" key="2">
    <source>
        <dbReference type="ARBA" id="ARBA00001946"/>
    </source>
</evidence>
<sequence length="658" mass="74070">MLDDQKQPGFHSSGVHDTLRSMQEVAMNDSDASKMMRTYNVAYWGNNYFDVNELGHITVCPDPDYPEARVDLAELVKERQNDGQRLPALFCFPQILQHRLRSINAAFRRARESFGYRGGYFLVYPIKVNQHRRVIESLVNSGEPLGLEAGSKAELMAVLAHAGMTRTVIVCNGYKDREYIRLALIGEKLGHKVYLVIEKLSEINLVLEEAERLNVVPRLGVRARLASQGSGKWQSSGGEKSKFGLAATQVLQLVELLRSKHCLGSLQLLHFHLGSQLSNIRDIASGVRESARFYVELHRLGVNIECFDVGGGLGVDYEGTRSQSDGSANYGLNEYANNVIWGIGDACNEYDLPHPTVITESGRAVTAHHTVLVSNIIGVERNEFSDPEPPAEDAPRALESLWQTWQEMQEPINRRSLREWLHDSQMDLHDVHTQYTHGMLDLTQRAWAEQLYLNICRMIQTQLDPSNRAHRPIIDELQERMADKLYVNFSLFQSMPDAWGIDQLFPVLPLEGLDKPPEGRAVLLDITCDSDGTIDHYIDGDGIATTMPMPPYDPDNPPLLGFFMVGAYQEILGNMHNLFGDTAAVDVYVFRDGSVELNESDEGDSVADMLQYVQLEPNVLLTRFRDQVKETDLDAGLQGDFLEEFEAGLYGYTYLEDE</sequence>
<dbReference type="InterPro" id="IPR029066">
    <property type="entry name" value="PLP-binding_barrel"/>
</dbReference>
<evidence type="ECO:0000259" key="13">
    <source>
        <dbReference type="Pfam" id="PF02784"/>
    </source>
</evidence>
<comment type="cofactor">
    <cofactor evidence="1 12">
        <name>pyridoxal 5'-phosphate</name>
        <dbReference type="ChEBI" id="CHEBI:597326"/>
    </cofactor>
</comment>
<dbReference type="InterPro" id="IPR022657">
    <property type="entry name" value="De-COase2_CS"/>
</dbReference>
<evidence type="ECO:0000256" key="6">
    <source>
        <dbReference type="ARBA" id="ARBA00022793"/>
    </source>
</evidence>
<dbReference type="Gene3D" id="2.40.37.10">
    <property type="entry name" value="Lyase, Ornithine Decarboxylase, Chain A, domain 1"/>
    <property type="match status" value="1"/>
</dbReference>
<dbReference type="PIRSF" id="PIRSF001336">
    <property type="entry name" value="Arg_decrbxlase"/>
    <property type="match status" value="1"/>
</dbReference>
<evidence type="ECO:0000259" key="15">
    <source>
        <dbReference type="Pfam" id="PF17944"/>
    </source>
</evidence>
<evidence type="ECO:0000256" key="12">
    <source>
        <dbReference type="HAMAP-Rule" id="MF_01417"/>
    </source>
</evidence>
<dbReference type="Gene3D" id="3.20.20.10">
    <property type="entry name" value="Alanine racemase"/>
    <property type="match status" value="1"/>
</dbReference>
<dbReference type="NCBIfam" id="TIGR01273">
    <property type="entry name" value="speA"/>
    <property type="match status" value="1"/>
</dbReference>
<dbReference type="NCBIfam" id="NF003763">
    <property type="entry name" value="PRK05354.1"/>
    <property type="match status" value="1"/>
</dbReference>
<dbReference type="SUPFAM" id="SSF51419">
    <property type="entry name" value="PLP-binding barrel"/>
    <property type="match status" value="1"/>
</dbReference>
<dbReference type="PRINTS" id="PR01179">
    <property type="entry name" value="ODADCRBXLASE"/>
</dbReference>
<evidence type="ECO:0000256" key="10">
    <source>
        <dbReference type="ARBA" id="ARBA00023115"/>
    </source>
</evidence>
<keyword evidence="11 12" id="KW-0456">Lyase</keyword>
<dbReference type="Proteomes" id="UP000305202">
    <property type="component" value="Unassembled WGS sequence"/>
</dbReference>
<gene>
    <name evidence="12 16" type="primary">speA</name>
    <name evidence="16" type="ORF">FCN80_22900</name>
</gene>
<reference evidence="16 17" key="1">
    <citation type="submission" date="2019-04" db="EMBL/GenBank/DDBJ databases">
        <authorList>
            <person name="Li M."/>
            <person name="Gao C."/>
        </authorList>
    </citation>
    <scope>NUCLEOTIDE SEQUENCE [LARGE SCALE GENOMIC DNA]</scope>
    <source>
        <strain evidence="16 17">BGMRC 2031</strain>
    </source>
</reference>
<comment type="similarity">
    <text evidence="4 12">Belongs to the Orn/Lys/Arg decarboxylase class-II family. SpeA subfamily.</text>
</comment>
<name>A0ABY2SEC4_9HYPH</name>
<dbReference type="InterPro" id="IPR041128">
    <property type="entry name" value="Arg_decarbox_C"/>
</dbReference>
<comment type="cofactor">
    <cofactor evidence="2 12">
        <name>Mg(2+)</name>
        <dbReference type="ChEBI" id="CHEBI:18420"/>
    </cofactor>
</comment>
<dbReference type="GO" id="GO:0008792">
    <property type="term" value="F:arginine decarboxylase activity"/>
    <property type="evidence" value="ECO:0007669"/>
    <property type="project" value="UniProtKB-EC"/>
</dbReference>
<evidence type="ECO:0000256" key="4">
    <source>
        <dbReference type="ARBA" id="ARBA00008357"/>
    </source>
</evidence>
<dbReference type="PROSITE" id="PS00878">
    <property type="entry name" value="ODR_DC_2_1"/>
    <property type="match status" value="1"/>
</dbReference>
<feature type="domain" description="Arginine decarboxylase helical bundle" evidence="14">
    <location>
        <begin position="392"/>
        <end position="478"/>
    </location>
</feature>
<dbReference type="InterPro" id="IPR040634">
    <property type="entry name" value="Arg_decarb_HB"/>
</dbReference>
<dbReference type="PANTHER" id="PTHR43295:SF9">
    <property type="entry name" value="BIOSYNTHETIC ARGININE DECARBOXYLASE"/>
    <property type="match status" value="1"/>
</dbReference>
<dbReference type="InterPro" id="IPR009006">
    <property type="entry name" value="Ala_racemase/Decarboxylase_C"/>
</dbReference>
<protein>
    <recommendedName>
        <fullName evidence="12">Biosynthetic arginine decarboxylase</fullName>
        <shortName evidence="12">ADC</shortName>
        <ecNumber evidence="12">4.1.1.19</ecNumber>
    </recommendedName>
</protein>
<feature type="domain" description="Orn/DAP/Arg decarboxylase 2 N-terminal" evidence="13">
    <location>
        <begin position="101"/>
        <end position="367"/>
    </location>
</feature>
<evidence type="ECO:0000313" key="17">
    <source>
        <dbReference type="Proteomes" id="UP000305202"/>
    </source>
</evidence>
<keyword evidence="5 12" id="KW-0479">Metal-binding</keyword>
<dbReference type="EC" id="4.1.1.19" evidence="12"/>
<feature type="binding site" evidence="12">
    <location>
        <begin position="307"/>
        <end position="317"/>
    </location>
    <ligand>
        <name>substrate</name>
    </ligand>
</feature>
<feature type="domain" description="Arginine decarboxylase C-terminal helical" evidence="15">
    <location>
        <begin position="606"/>
        <end position="655"/>
    </location>
</feature>
<dbReference type="SUPFAM" id="SSF50621">
    <property type="entry name" value="Alanine racemase C-terminal domain-like"/>
    <property type="match status" value="1"/>
</dbReference>
<evidence type="ECO:0000256" key="8">
    <source>
        <dbReference type="ARBA" id="ARBA00022898"/>
    </source>
</evidence>
<dbReference type="PANTHER" id="PTHR43295">
    <property type="entry name" value="ARGININE DECARBOXYLASE"/>
    <property type="match status" value="1"/>
</dbReference>
<evidence type="ECO:0000256" key="5">
    <source>
        <dbReference type="ARBA" id="ARBA00022723"/>
    </source>
</evidence>
<dbReference type="Pfam" id="PF02784">
    <property type="entry name" value="Orn_Arg_deC_N"/>
    <property type="match status" value="1"/>
</dbReference>
<evidence type="ECO:0000256" key="9">
    <source>
        <dbReference type="ARBA" id="ARBA00023066"/>
    </source>
</evidence>
<evidence type="ECO:0000256" key="3">
    <source>
        <dbReference type="ARBA" id="ARBA00002257"/>
    </source>
</evidence>
<comment type="pathway">
    <text evidence="12">Amine and polyamine biosynthesis; agmatine biosynthesis; agmatine from L-arginine: step 1/1.</text>
</comment>
<dbReference type="Pfam" id="PF17810">
    <property type="entry name" value="Arg_decarb_HB"/>
    <property type="match status" value="1"/>
</dbReference>
<dbReference type="PRINTS" id="PR01180">
    <property type="entry name" value="ARGDCRBXLASE"/>
</dbReference>
<comment type="caution">
    <text evidence="16">The sequence shown here is derived from an EMBL/GenBank/DDBJ whole genome shotgun (WGS) entry which is preliminary data.</text>
</comment>
<keyword evidence="8 12" id="KW-0663">Pyridoxal phosphate</keyword>
<dbReference type="PROSITE" id="PS00879">
    <property type="entry name" value="ODR_DC_2_2"/>
    <property type="match status" value="1"/>
</dbReference>
<dbReference type="RefSeq" id="WP_136992658.1">
    <property type="nucleotide sequence ID" value="NZ_SZPQ01000052.1"/>
</dbReference>
<dbReference type="InterPro" id="IPR022644">
    <property type="entry name" value="De-COase2_N"/>
</dbReference>
<organism evidence="16 17">
    <name type="scientific">Martelella alba</name>
    <dbReference type="NCBI Taxonomy" id="2590451"/>
    <lineage>
        <taxon>Bacteria</taxon>
        <taxon>Pseudomonadati</taxon>
        <taxon>Pseudomonadota</taxon>
        <taxon>Alphaproteobacteria</taxon>
        <taxon>Hyphomicrobiales</taxon>
        <taxon>Aurantimonadaceae</taxon>
        <taxon>Martelella</taxon>
    </lineage>
</organism>
<evidence type="ECO:0000256" key="11">
    <source>
        <dbReference type="ARBA" id="ARBA00023239"/>
    </source>
</evidence>
<dbReference type="InterPro" id="IPR022653">
    <property type="entry name" value="De-COase2_pyr-phos_BS"/>
</dbReference>
<evidence type="ECO:0000259" key="14">
    <source>
        <dbReference type="Pfam" id="PF17810"/>
    </source>
</evidence>
<dbReference type="Gene3D" id="1.20.58.930">
    <property type="match status" value="1"/>
</dbReference>
<evidence type="ECO:0000313" key="16">
    <source>
        <dbReference type="EMBL" id="TKI03099.1"/>
    </source>
</evidence>
<dbReference type="Pfam" id="PF17944">
    <property type="entry name" value="Arg_decarbox_C"/>
    <property type="match status" value="1"/>
</dbReference>
<feature type="modified residue" description="N6-(pyridoxal phosphate)lysine" evidence="12">
    <location>
        <position position="127"/>
    </location>
</feature>
<dbReference type="InterPro" id="IPR000183">
    <property type="entry name" value="Orn/DAP/Arg_de-COase"/>
</dbReference>
<keyword evidence="10 12" id="KW-0620">Polyamine biosynthesis</keyword>
<dbReference type="EMBL" id="SZPQ01000052">
    <property type="protein sequence ID" value="TKI03099.1"/>
    <property type="molecule type" value="Genomic_DNA"/>
</dbReference>
<keyword evidence="9 12" id="KW-0745">Spermidine biosynthesis</keyword>